<organism evidence="11 12">
    <name type="scientific">Oldenlandia corymbosa var. corymbosa</name>
    <dbReference type="NCBI Taxonomy" id="529605"/>
    <lineage>
        <taxon>Eukaryota</taxon>
        <taxon>Viridiplantae</taxon>
        <taxon>Streptophyta</taxon>
        <taxon>Embryophyta</taxon>
        <taxon>Tracheophyta</taxon>
        <taxon>Spermatophyta</taxon>
        <taxon>Magnoliopsida</taxon>
        <taxon>eudicotyledons</taxon>
        <taxon>Gunneridae</taxon>
        <taxon>Pentapetalae</taxon>
        <taxon>asterids</taxon>
        <taxon>lamiids</taxon>
        <taxon>Gentianales</taxon>
        <taxon>Rubiaceae</taxon>
        <taxon>Rubioideae</taxon>
        <taxon>Spermacoceae</taxon>
        <taxon>Hedyotis-Oldenlandia complex</taxon>
        <taxon>Oldenlandia</taxon>
    </lineage>
</organism>
<comment type="similarity">
    <text evidence="2">Belongs to the plant LTP family.</text>
</comment>
<evidence type="ECO:0000313" key="12">
    <source>
        <dbReference type="Proteomes" id="UP001161247"/>
    </source>
</evidence>
<evidence type="ECO:0000256" key="5">
    <source>
        <dbReference type="ARBA" id="ARBA00022729"/>
    </source>
</evidence>
<evidence type="ECO:0000259" key="10">
    <source>
        <dbReference type="SMART" id="SM00499"/>
    </source>
</evidence>
<protein>
    <submittedName>
        <fullName evidence="11">OLC1v1019994C1</fullName>
    </submittedName>
</protein>
<dbReference type="GO" id="GO:0005886">
    <property type="term" value="C:plasma membrane"/>
    <property type="evidence" value="ECO:0007669"/>
    <property type="project" value="UniProtKB-SubCell"/>
</dbReference>
<evidence type="ECO:0000313" key="11">
    <source>
        <dbReference type="EMBL" id="CAI9118424.1"/>
    </source>
</evidence>
<dbReference type="GO" id="GO:0098552">
    <property type="term" value="C:side of membrane"/>
    <property type="evidence" value="ECO:0007669"/>
    <property type="project" value="UniProtKB-KW"/>
</dbReference>
<evidence type="ECO:0000256" key="7">
    <source>
        <dbReference type="ARBA" id="ARBA00023180"/>
    </source>
</evidence>
<dbReference type="CDD" id="cd00010">
    <property type="entry name" value="AAI_LTSS"/>
    <property type="match status" value="1"/>
</dbReference>
<evidence type="ECO:0000256" key="6">
    <source>
        <dbReference type="ARBA" id="ARBA00023157"/>
    </source>
</evidence>
<comment type="subcellular location">
    <subcellularLocation>
        <location evidence="1">Cell membrane</location>
        <topology evidence="1">Lipid-anchor</topology>
        <topology evidence="1">GPI-anchor</topology>
    </subcellularLocation>
</comment>
<dbReference type="Gene3D" id="1.10.110.10">
    <property type="entry name" value="Plant lipid-transfer and hydrophobic proteins"/>
    <property type="match status" value="1"/>
</dbReference>
<dbReference type="PANTHER" id="PTHR33044">
    <property type="entry name" value="BIFUNCTIONAL INHIBITOR/LIPID-TRANSFER PROTEIN/SEED STORAGE 2S ALBUMIN SUPERFAMILY PROTEIN-RELATED"/>
    <property type="match status" value="1"/>
</dbReference>
<proteinExistence type="inferred from homology"/>
<evidence type="ECO:0000256" key="8">
    <source>
        <dbReference type="ARBA" id="ARBA00023288"/>
    </source>
</evidence>
<keyword evidence="6" id="KW-1015">Disulfide bond</keyword>
<dbReference type="SUPFAM" id="SSF47699">
    <property type="entry name" value="Bifunctional inhibitor/lipid-transfer protein/seed storage 2S albumin"/>
    <property type="match status" value="1"/>
</dbReference>
<keyword evidence="8" id="KW-0449">Lipoprotein</keyword>
<dbReference type="AlphaFoldDB" id="A0AAV1EFK5"/>
<dbReference type="Proteomes" id="UP001161247">
    <property type="component" value="Chromosome 9"/>
</dbReference>
<dbReference type="InterPro" id="IPR036312">
    <property type="entry name" value="Bifun_inhib/LTP/seed_sf"/>
</dbReference>
<dbReference type="InterPro" id="IPR016140">
    <property type="entry name" value="Bifunc_inhib/LTP/seed_store"/>
</dbReference>
<keyword evidence="3" id="KW-1003">Cell membrane</keyword>
<dbReference type="EMBL" id="OX459126">
    <property type="protein sequence ID" value="CAI9118424.1"/>
    <property type="molecule type" value="Genomic_DNA"/>
</dbReference>
<evidence type="ECO:0000256" key="3">
    <source>
        <dbReference type="ARBA" id="ARBA00022475"/>
    </source>
</evidence>
<feature type="domain" description="Bifunctional inhibitor/plant lipid transfer protein/seed storage helical" evidence="10">
    <location>
        <begin position="32"/>
        <end position="111"/>
    </location>
</feature>
<reference evidence="11" key="1">
    <citation type="submission" date="2023-03" db="EMBL/GenBank/DDBJ databases">
        <authorList>
            <person name="Julca I."/>
        </authorList>
    </citation>
    <scope>NUCLEOTIDE SEQUENCE</scope>
</reference>
<sequence>MAATTMSLMLALVLATIFSMLSGVPSQVTPECDSVLHTLAPCVDFVTGNSSKPTETCCNEFHLAVQTNLTCICQALNDPDIGPRYGINGTIALTLPDQCNQNEGSSPIGDCNLDFHSGSSKYRLP</sequence>
<accession>A0AAV1EFK5</accession>
<dbReference type="SMART" id="SM00499">
    <property type="entry name" value="AAI"/>
    <property type="match status" value="1"/>
</dbReference>
<name>A0AAV1EFK5_OLDCO</name>
<keyword evidence="7" id="KW-0325">Glycoprotein</keyword>
<keyword evidence="4" id="KW-0472">Membrane</keyword>
<dbReference type="Pfam" id="PF14368">
    <property type="entry name" value="LTP_2"/>
    <property type="match status" value="1"/>
</dbReference>
<evidence type="ECO:0000256" key="2">
    <source>
        <dbReference type="ARBA" id="ARBA00009748"/>
    </source>
</evidence>
<evidence type="ECO:0000256" key="9">
    <source>
        <dbReference type="SAM" id="SignalP"/>
    </source>
</evidence>
<dbReference type="InterPro" id="IPR043325">
    <property type="entry name" value="LTSS"/>
</dbReference>
<evidence type="ECO:0000256" key="1">
    <source>
        <dbReference type="ARBA" id="ARBA00004609"/>
    </source>
</evidence>
<evidence type="ECO:0000256" key="4">
    <source>
        <dbReference type="ARBA" id="ARBA00022622"/>
    </source>
</evidence>
<feature type="signal peptide" evidence="9">
    <location>
        <begin position="1"/>
        <end position="23"/>
    </location>
</feature>
<feature type="chain" id="PRO_5043830272" evidence="9">
    <location>
        <begin position="24"/>
        <end position="125"/>
    </location>
</feature>
<gene>
    <name evidence="11" type="ORF">OLC1_LOCUS24297</name>
</gene>
<keyword evidence="12" id="KW-1185">Reference proteome</keyword>
<keyword evidence="4" id="KW-0336">GPI-anchor</keyword>
<keyword evidence="5 9" id="KW-0732">Signal</keyword>